<evidence type="ECO:0000313" key="4">
    <source>
        <dbReference type="Proteomes" id="UP001329825"/>
    </source>
</evidence>
<sequence length="221" mass="23803">MISISQILAVCLLFFPSLLKAQNTAFMGCFSIPNQGLSGVSVQSALTFDPSGCATECRRLPEGGFSPVNYALYSANILIGQEVQAHCLCTNDIPLNADYDGPGGSLGCQNDSDYAAELVDTPVTFKGCFSTLYDEMAVFDSVSATYPGCAELCANYEFIAINHGPADGNIRCRCSPFILYDPASAVVCMAEDNNYLIYQNTPSPQPSGRPSKRDKKQLWTP</sequence>
<name>A0ABZ1CN01_9TREE</name>
<dbReference type="EMBL" id="CP141881">
    <property type="protein sequence ID" value="WRT63131.1"/>
    <property type="molecule type" value="Genomic_DNA"/>
</dbReference>
<evidence type="ECO:0000313" key="3">
    <source>
        <dbReference type="EMBL" id="WRT63131.1"/>
    </source>
</evidence>
<feature type="signal peptide" evidence="2">
    <location>
        <begin position="1"/>
        <end position="21"/>
    </location>
</feature>
<dbReference type="GeneID" id="87952165"/>
<proteinExistence type="predicted"/>
<organism evidence="3 4">
    <name type="scientific">Kwoniella shivajii</name>
    <dbReference type="NCBI Taxonomy" id="564305"/>
    <lineage>
        <taxon>Eukaryota</taxon>
        <taxon>Fungi</taxon>
        <taxon>Dikarya</taxon>
        <taxon>Basidiomycota</taxon>
        <taxon>Agaricomycotina</taxon>
        <taxon>Tremellomycetes</taxon>
        <taxon>Tremellales</taxon>
        <taxon>Cryptococcaceae</taxon>
        <taxon>Kwoniella</taxon>
    </lineage>
</organism>
<reference evidence="3 4" key="1">
    <citation type="submission" date="2024-01" db="EMBL/GenBank/DDBJ databases">
        <title>Comparative genomics of Cryptococcus and Kwoniella reveals pathogenesis evolution and contrasting modes of karyotype evolution via chromosome fusion or intercentromeric recombination.</title>
        <authorList>
            <person name="Coelho M.A."/>
            <person name="David-Palma M."/>
            <person name="Shea T."/>
            <person name="Bowers K."/>
            <person name="McGinley-Smith S."/>
            <person name="Mohammad A.W."/>
            <person name="Gnirke A."/>
            <person name="Yurkov A.M."/>
            <person name="Nowrousian M."/>
            <person name="Sun S."/>
            <person name="Cuomo C.A."/>
            <person name="Heitman J."/>
        </authorList>
    </citation>
    <scope>NUCLEOTIDE SEQUENCE [LARGE SCALE GENOMIC DNA]</scope>
    <source>
        <strain evidence="3">CBS 11374</strain>
    </source>
</reference>
<protein>
    <recommendedName>
        <fullName evidence="5">WSC domain-containing protein</fullName>
    </recommendedName>
</protein>
<keyword evidence="4" id="KW-1185">Reference proteome</keyword>
<evidence type="ECO:0008006" key="5">
    <source>
        <dbReference type="Google" id="ProtNLM"/>
    </source>
</evidence>
<dbReference type="RefSeq" id="XP_062787871.1">
    <property type="nucleotide sequence ID" value="XM_062931820.1"/>
</dbReference>
<feature type="compositionally biased region" description="Polar residues" evidence="1">
    <location>
        <begin position="199"/>
        <end position="208"/>
    </location>
</feature>
<evidence type="ECO:0000256" key="1">
    <source>
        <dbReference type="SAM" id="MobiDB-lite"/>
    </source>
</evidence>
<accession>A0ABZ1CN01</accession>
<feature type="region of interest" description="Disordered" evidence="1">
    <location>
        <begin position="199"/>
        <end position="221"/>
    </location>
</feature>
<dbReference type="Proteomes" id="UP001329825">
    <property type="component" value="Chromosome 1"/>
</dbReference>
<gene>
    <name evidence="3" type="ORF">IL334_000034</name>
</gene>
<feature type="chain" id="PRO_5046999588" description="WSC domain-containing protein" evidence="2">
    <location>
        <begin position="22"/>
        <end position="221"/>
    </location>
</feature>
<keyword evidence="2" id="KW-0732">Signal</keyword>
<evidence type="ECO:0000256" key="2">
    <source>
        <dbReference type="SAM" id="SignalP"/>
    </source>
</evidence>